<dbReference type="InterPro" id="IPR003347">
    <property type="entry name" value="JmjC_dom"/>
</dbReference>
<dbReference type="GO" id="GO:0000785">
    <property type="term" value="C:chromatin"/>
    <property type="evidence" value="ECO:0007669"/>
    <property type="project" value="TreeGrafter"/>
</dbReference>
<keyword evidence="12" id="KW-1185">Reference proteome</keyword>
<keyword evidence="3" id="KW-0479">Metal-binding</keyword>
<keyword evidence="5" id="KW-0804">Transcription</keyword>
<keyword evidence="4" id="KW-0805">Transcription regulation</keyword>
<dbReference type="Gene3D" id="2.60.120.650">
    <property type="entry name" value="Cupin"/>
    <property type="match status" value="1"/>
</dbReference>
<dbReference type="InterPro" id="IPR045109">
    <property type="entry name" value="LSDs-like"/>
</dbReference>
<dbReference type="CDD" id="cd02208">
    <property type="entry name" value="cupin_RmlC-like"/>
    <property type="match status" value="1"/>
</dbReference>
<dbReference type="GO" id="GO:0031490">
    <property type="term" value="F:chromatin DNA binding"/>
    <property type="evidence" value="ECO:0007669"/>
    <property type="project" value="TreeGrafter"/>
</dbReference>
<keyword evidence="7" id="KW-0862">Zinc</keyword>
<sequence>MARLRNGKCFGEKDEGVVEPVKKRKRGRARNAVANQNKDEEEELLENRDDNVTDEVGGKRKKVEEVVNVKLRRKVVEKGKKTQNQNQEKNVEKINKHDPKWIEEVSLMCHQCQRNDKGRVVRCKRCKKKRYCIPCLQKWYPNIEEDYIAEACPVCRGNCNCKACLRLDVPVKNLKNLDLDISEDEEFEHYKYMLQVLLPFLQRISEEQMVEKNLEAKRQGLLLPDLKIEKADCPIDECVYCDICRTFIFDFHRSCPRCSFDLCLTCCREIRDGHLQGGEEEVVIEYIDRGFDYLHGGKGEKVKLPTETSSMDNIKSKSEWKANEDSTIPCPPEDMGGCGLGILELKCMFSHSSTEKKKKLMFSETPVSELLRKAEEIAKTYNLMDVAAAHSQFCPCFNSVGEVDLSNNKLRKAASREGSDDNYLYCLGAQDIQHEDLKHFQWHWSRSEPVIVSDVLESASGLSWEPFVMWRAVRQLKHLKHDRLLEVKAIDCLDCRETDVNIHEFFTGYTEGRYDRYLWPVMLKLKDWPPYTLFEERLPRHGAEFICCLPFKEYTHPRKGVLNIAVRLPDESLKPDMGPKMYIAYGAAQELGRGDSVTKLHCDMSDAVNILTHTAEVPLKMGTLESIEKLKKRHFEQDQRELFGDFQAVDEKIETNVSVVKSCKVTADDKNISSGSGDQNTGITVEHTDPIVELNGDRGESRLNGKDFSSGSELEKNEGAKVDQENSGGSDTTISGNKLNRLEASQGGAVWDIFRRQDVPTLQEYLDKHFREFRHIHCCPLQQVVHPIHDQTFYLTLEHKRKLKEEYGIEPWTFVQNLGDAVFIPAGCPHQVRNLKSCIKVALNFVSPENVGECIRLTEEIRTLPQNHRANEDKLEVKKMTICAMRHVVECLERKRSSWLHLLGHSTNFASENKLVKLTIIDELSNSIVCKDCLRQLEFLFLKIQSRFNFVGVDFWLVNRKCFGGL</sequence>
<feature type="region of interest" description="Disordered" evidence="8">
    <location>
        <begin position="21"/>
        <end position="59"/>
    </location>
</feature>
<dbReference type="EMBL" id="LRBV02000004">
    <property type="status" value="NOT_ANNOTATED_CDS"/>
    <property type="molecule type" value="Genomic_DNA"/>
</dbReference>
<evidence type="ECO:0000313" key="12">
    <source>
        <dbReference type="Proteomes" id="UP000594261"/>
    </source>
</evidence>
<feature type="region of interest" description="Disordered" evidence="8">
    <location>
        <begin position="692"/>
        <end position="738"/>
    </location>
</feature>
<reference evidence="11" key="2">
    <citation type="submission" date="2021-01" db="UniProtKB">
        <authorList>
            <consortium name="EnsemblPlants"/>
        </authorList>
    </citation>
    <scope>IDENTIFICATION</scope>
</reference>
<reference evidence="11 12" key="1">
    <citation type="journal article" date="2016" name="G3 (Bethesda)">
        <title>First Draft Assembly and Annotation of the Genome of a California Endemic Oak Quercus lobata Nee (Fagaceae).</title>
        <authorList>
            <person name="Sork V.L."/>
            <person name="Fitz-Gibbon S.T."/>
            <person name="Puiu D."/>
            <person name="Crepeau M."/>
            <person name="Gugger P.F."/>
            <person name="Sherman R."/>
            <person name="Stevens K."/>
            <person name="Langley C.H."/>
            <person name="Pellegrini M."/>
            <person name="Salzberg S.L."/>
        </authorList>
    </citation>
    <scope>NUCLEOTIDE SEQUENCE [LARGE SCALE GENOMIC DNA]</scope>
    <source>
        <strain evidence="11 12">cv. SW786</strain>
    </source>
</reference>
<dbReference type="InterPro" id="IPR001841">
    <property type="entry name" value="Znf_RING"/>
</dbReference>
<dbReference type="InterPro" id="IPR018866">
    <property type="entry name" value="Znf-4CXXC_R1"/>
</dbReference>
<name>A0A7N2LIZ6_QUELO</name>
<dbReference type="SMART" id="SM00558">
    <property type="entry name" value="JmjC"/>
    <property type="match status" value="1"/>
</dbReference>
<comment type="subcellular location">
    <subcellularLocation>
        <location evidence="1">Nucleus</location>
    </subcellularLocation>
</comment>
<keyword evidence="6" id="KW-0539">Nucleus</keyword>
<evidence type="ECO:0000256" key="7">
    <source>
        <dbReference type="PROSITE-ProRule" id="PRU00175"/>
    </source>
</evidence>
<feature type="compositionally biased region" description="Basic and acidic residues" evidence="8">
    <location>
        <begin position="45"/>
        <end position="59"/>
    </location>
</feature>
<dbReference type="SUPFAM" id="SSF51197">
    <property type="entry name" value="Clavaminate synthase-like"/>
    <property type="match status" value="1"/>
</dbReference>
<dbReference type="PROSITE" id="PS51184">
    <property type="entry name" value="JMJC"/>
    <property type="match status" value="1"/>
</dbReference>
<evidence type="ECO:0000256" key="2">
    <source>
        <dbReference type="ARBA" id="ARBA00006801"/>
    </source>
</evidence>
<dbReference type="FunCoup" id="A0A7N2LIZ6">
    <property type="interactions" value="380"/>
</dbReference>
<evidence type="ECO:0000256" key="6">
    <source>
        <dbReference type="ARBA" id="ARBA00023242"/>
    </source>
</evidence>
<dbReference type="PROSITE" id="PS50089">
    <property type="entry name" value="ZF_RING_2"/>
    <property type="match status" value="1"/>
</dbReference>
<evidence type="ECO:0000256" key="1">
    <source>
        <dbReference type="ARBA" id="ARBA00004123"/>
    </source>
</evidence>
<evidence type="ECO:0000256" key="3">
    <source>
        <dbReference type="ARBA" id="ARBA00022723"/>
    </source>
</evidence>
<dbReference type="PANTHER" id="PTHR12549">
    <property type="entry name" value="JMJC DOMAIN-CONTAINING HISTONE DEMETHYLATION PROTEIN"/>
    <property type="match status" value="1"/>
</dbReference>
<evidence type="ECO:0000313" key="11">
    <source>
        <dbReference type="EnsemblPlants" id="QL04p072951:mrna"/>
    </source>
</evidence>
<dbReference type="EnsemblPlants" id="QL04p072951:mrna">
    <property type="protein sequence ID" value="QL04p072951:mrna"/>
    <property type="gene ID" value="QL04p072951"/>
</dbReference>
<dbReference type="GO" id="GO:0008270">
    <property type="term" value="F:zinc ion binding"/>
    <property type="evidence" value="ECO:0007669"/>
    <property type="project" value="UniProtKB-KW"/>
</dbReference>
<feature type="compositionally biased region" description="Basic and acidic residues" evidence="8">
    <location>
        <begin position="713"/>
        <end position="724"/>
    </location>
</feature>
<feature type="domain" description="RING-type" evidence="9">
    <location>
        <begin position="109"/>
        <end position="156"/>
    </location>
</feature>
<dbReference type="GO" id="GO:0000118">
    <property type="term" value="C:histone deacetylase complex"/>
    <property type="evidence" value="ECO:0007669"/>
    <property type="project" value="TreeGrafter"/>
</dbReference>
<evidence type="ECO:0000256" key="8">
    <source>
        <dbReference type="SAM" id="MobiDB-lite"/>
    </source>
</evidence>
<dbReference type="Pfam" id="PF10497">
    <property type="entry name" value="zf-4CXXC_R1"/>
    <property type="match status" value="1"/>
</dbReference>
<dbReference type="Gramene" id="QL04p072951:mrna">
    <property type="protein sequence ID" value="QL04p072951:mrna"/>
    <property type="gene ID" value="QL04p072951"/>
</dbReference>
<feature type="domain" description="JmjC" evidence="10">
    <location>
        <begin position="557"/>
        <end position="862"/>
    </location>
</feature>
<accession>A0A7N2LIZ6</accession>
<dbReference type="PANTHER" id="PTHR12549:SF11">
    <property type="entry name" value="LYSINE-SPECIFIC DEMETHYLASE JMJ25"/>
    <property type="match status" value="1"/>
</dbReference>
<dbReference type="GO" id="GO:0032454">
    <property type="term" value="F:histone H3K9 demethylase activity"/>
    <property type="evidence" value="ECO:0007669"/>
    <property type="project" value="InterPro"/>
</dbReference>
<dbReference type="GO" id="GO:0003712">
    <property type="term" value="F:transcription coregulator activity"/>
    <property type="evidence" value="ECO:0007669"/>
    <property type="project" value="TreeGrafter"/>
</dbReference>
<feature type="compositionally biased region" description="Basic and acidic residues" evidence="8">
    <location>
        <begin position="692"/>
        <end position="705"/>
    </location>
</feature>
<feature type="compositionally biased region" description="Polar residues" evidence="8">
    <location>
        <begin position="725"/>
        <end position="738"/>
    </location>
</feature>
<dbReference type="OMA" id="MWKANEA"/>
<organism evidence="11 12">
    <name type="scientific">Quercus lobata</name>
    <name type="common">Valley oak</name>
    <dbReference type="NCBI Taxonomy" id="97700"/>
    <lineage>
        <taxon>Eukaryota</taxon>
        <taxon>Viridiplantae</taxon>
        <taxon>Streptophyta</taxon>
        <taxon>Embryophyta</taxon>
        <taxon>Tracheophyta</taxon>
        <taxon>Spermatophyta</taxon>
        <taxon>Magnoliopsida</taxon>
        <taxon>eudicotyledons</taxon>
        <taxon>Gunneridae</taxon>
        <taxon>Pentapetalae</taxon>
        <taxon>rosids</taxon>
        <taxon>fabids</taxon>
        <taxon>Fagales</taxon>
        <taxon>Fagaceae</taxon>
        <taxon>Quercus</taxon>
    </lineage>
</organism>
<dbReference type="Pfam" id="PF02373">
    <property type="entry name" value="JmjC"/>
    <property type="match status" value="1"/>
</dbReference>
<protein>
    <recommendedName>
        <fullName evidence="13">Transcription factor jumonji domain-containing protein</fullName>
    </recommendedName>
</protein>
<dbReference type="Proteomes" id="UP000594261">
    <property type="component" value="Chromosome 4"/>
</dbReference>
<proteinExistence type="inferred from homology"/>
<dbReference type="FunFam" id="2.60.120.650:FF:000033">
    <property type="entry name" value="Transcription factor jumonji (JmjC) domain-containing protein"/>
    <property type="match status" value="1"/>
</dbReference>
<keyword evidence="7" id="KW-0863">Zinc-finger</keyword>
<evidence type="ECO:0000259" key="10">
    <source>
        <dbReference type="PROSITE" id="PS51184"/>
    </source>
</evidence>
<dbReference type="GO" id="GO:0006357">
    <property type="term" value="P:regulation of transcription by RNA polymerase II"/>
    <property type="evidence" value="ECO:0007669"/>
    <property type="project" value="TreeGrafter"/>
</dbReference>
<evidence type="ECO:0008006" key="13">
    <source>
        <dbReference type="Google" id="ProtNLM"/>
    </source>
</evidence>
<evidence type="ECO:0000256" key="5">
    <source>
        <dbReference type="ARBA" id="ARBA00023163"/>
    </source>
</evidence>
<evidence type="ECO:0000256" key="4">
    <source>
        <dbReference type="ARBA" id="ARBA00023015"/>
    </source>
</evidence>
<comment type="similarity">
    <text evidence="2">Belongs to the JARID1 histone demethylase family.</text>
</comment>
<dbReference type="AlphaFoldDB" id="A0A7N2LIZ6"/>
<dbReference type="InParanoid" id="A0A7N2LIZ6"/>
<evidence type="ECO:0000259" key="9">
    <source>
        <dbReference type="PROSITE" id="PS50089"/>
    </source>
</evidence>